<feature type="non-terminal residue" evidence="11">
    <location>
        <position position="1"/>
    </location>
</feature>
<evidence type="ECO:0000256" key="7">
    <source>
        <dbReference type="ARBA" id="ARBA00022840"/>
    </source>
</evidence>
<dbReference type="GO" id="GO:0005829">
    <property type="term" value="C:cytosol"/>
    <property type="evidence" value="ECO:0007669"/>
    <property type="project" value="TreeGrafter"/>
</dbReference>
<dbReference type="GO" id="GO:0003677">
    <property type="term" value="F:DNA binding"/>
    <property type="evidence" value="ECO:0007669"/>
    <property type="project" value="UniProtKB-KW"/>
</dbReference>
<keyword evidence="6" id="KW-0269">Exonuclease</keyword>
<dbReference type="GO" id="GO:0033202">
    <property type="term" value="C:DNA helicase complex"/>
    <property type="evidence" value="ECO:0007669"/>
    <property type="project" value="TreeGrafter"/>
</dbReference>
<organism evidence="11">
    <name type="scientific">hydrothermal vent metagenome</name>
    <dbReference type="NCBI Taxonomy" id="652676"/>
    <lineage>
        <taxon>unclassified sequences</taxon>
        <taxon>metagenomes</taxon>
        <taxon>ecological metagenomes</taxon>
    </lineage>
</organism>
<dbReference type="GO" id="GO:0043138">
    <property type="term" value="F:3'-5' DNA helicase activity"/>
    <property type="evidence" value="ECO:0007669"/>
    <property type="project" value="TreeGrafter"/>
</dbReference>
<keyword evidence="7" id="KW-0067">ATP-binding</keyword>
<evidence type="ECO:0000256" key="9">
    <source>
        <dbReference type="ARBA" id="ARBA00023204"/>
    </source>
</evidence>
<keyword evidence="2" id="KW-0547">Nucleotide-binding</keyword>
<dbReference type="InterPro" id="IPR027417">
    <property type="entry name" value="P-loop_NTPase"/>
</dbReference>
<dbReference type="GO" id="GO:0000725">
    <property type="term" value="P:recombinational repair"/>
    <property type="evidence" value="ECO:0007669"/>
    <property type="project" value="TreeGrafter"/>
</dbReference>
<gene>
    <name evidence="11" type="ORF">MNBD_GAMMA04-1168</name>
</gene>
<dbReference type="PANTHER" id="PTHR11070:SF2">
    <property type="entry name" value="ATP-DEPENDENT DNA HELICASE SRS2"/>
    <property type="match status" value="1"/>
</dbReference>
<dbReference type="GO" id="GO:0005524">
    <property type="term" value="F:ATP binding"/>
    <property type="evidence" value="ECO:0007669"/>
    <property type="project" value="UniProtKB-KW"/>
</dbReference>
<dbReference type="InterPro" id="IPR014017">
    <property type="entry name" value="DNA_helicase_UvrD-like_C"/>
</dbReference>
<keyword evidence="9" id="KW-0234">DNA repair</keyword>
<evidence type="ECO:0000256" key="2">
    <source>
        <dbReference type="ARBA" id="ARBA00022741"/>
    </source>
</evidence>
<evidence type="ECO:0000256" key="6">
    <source>
        <dbReference type="ARBA" id="ARBA00022839"/>
    </source>
</evidence>
<evidence type="ECO:0000256" key="3">
    <source>
        <dbReference type="ARBA" id="ARBA00022763"/>
    </source>
</evidence>
<dbReference type="InterPro" id="IPR000212">
    <property type="entry name" value="DNA_helicase_UvrD/REP"/>
</dbReference>
<dbReference type="SUPFAM" id="SSF52980">
    <property type="entry name" value="Restriction endonuclease-like"/>
    <property type="match status" value="1"/>
</dbReference>
<dbReference type="GO" id="GO:0004527">
    <property type="term" value="F:exonuclease activity"/>
    <property type="evidence" value="ECO:0007669"/>
    <property type="project" value="UniProtKB-KW"/>
</dbReference>
<evidence type="ECO:0000256" key="1">
    <source>
        <dbReference type="ARBA" id="ARBA00022722"/>
    </source>
</evidence>
<evidence type="ECO:0000313" key="11">
    <source>
        <dbReference type="EMBL" id="VAW49733.1"/>
    </source>
</evidence>
<dbReference type="PANTHER" id="PTHR11070">
    <property type="entry name" value="UVRD / RECB / PCRA DNA HELICASE FAMILY MEMBER"/>
    <property type="match status" value="1"/>
</dbReference>
<dbReference type="Gene3D" id="3.40.50.300">
    <property type="entry name" value="P-loop containing nucleotide triphosphate hydrolases"/>
    <property type="match status" value="1"/>
</dbReference>
<dbReference type="InterPro" id="IPR011335">
    <property type="entry name" value="Restrct_endonuc-II-like"/>
</dbReference>
<keyword evidence="3" id="KW-0227">DNA damage</keyword>
<dbReference type="SUPFAM" id="SSF52540">
    <property type="entry name" value="P-loop containing nucleoside triphosphate hydrolases"/>
    <property type="match status" value="1"/>
</dbReference>
<keyword evidence="5 11" id="KW-0347">Helicase</keyword>
<protein>
    <submittedName>
        <fullName evidence="11">ATP-dependent DNA helicase pcrA</fullName>
        <ecNumber evidence="11">3.6.1.-</ecNumber>
    </submittedName>
</protein>
<dbReference type="InterPro" id="IPR011604">
    <property type="entry name" value="PDDEXK-like_dom_sf"/>
</dbReference>
<sequence length="558" mass="63097">CAAWIALLRSPLVGLSLKDLYAVMGEQPYQSVWSCLMTLDRDALSAQGRQQLADTLPILQHAFSRLGSLPFSVLVREVWLQLDGALTVENTVALDNVETFLNTLAELDSEPLDFERLDRLTEKLFARADSSPESQRVELMTMHKSKGLEFDTVILPGLGRLPRNDDTELISWFQFMDGSASESQGGGQNFERLVIAPMSQKGQKTSGLNTLLKRFESQKQRYELGRLLYVAVTRAKQQLHLFGEMEFKESEDTEKVVSPANNSLLDVLWPCVASEFKGLMAAYEPPEKILPPPNESGESNENWPKVSRLALQRIHFMDSLPAVSLGESAEIADIQTRQADQVDQVDQVQGGGKKFNPPLVTEQIARLNTSVGNLVHAVLEQAVTEPHCWELNGIVQQLARREGFYRTWLTKQGLRGAGLSEALERVAHSLHHAFHHPKIRWALNLDSHNRFTESATEYPLSSLETSGEVNHHIVDRTFVDENGTRWIIDYKTSVFDAKDALGSEKRGGKNLLETDFIQQQVESYQSQLERYGQLFAQIEKRPQKWVLYFSHIDRWVEV</sequence>
<dbReference type="EC" id="3.6.1.-" evidence="11"/>
<reference evidence="11" key="1">
    <citation type="submission" date="2018-06" db="EMBL/GenBank/DDBJ databases">
        <authorList>
            <person name="Zhirakovskaya E."/>
        </authorList>
    </citation>
    <scope>NUCLEOTIDE SEQUENCE</scope>
</reference>
<accession>A0A3B0WBN2</accession>
<name>A0A3B0WBN2_9ZZZZ</name>
<dbReference type="EMBL" id="UOFB01000375">
    <property type="protein sequence ID" value="VAW49733.1"/>
    <property type="molecule type" value="Genomic_DNA"/>
</dbReference>
<dbReference type="AlphaFoldDB" id="A0A3B0WBN2"/>
<keyword evidence="4 11" id="KW-0378">Hydrolase</keyword>
<keyword evidence="1" id="KW-0540">Nuclease</keyword>
<feature type="domain" description="UvrD-like helicase C-terminal" evidence="10">
    <location>
        <begin position="91"/>
        <end position="241"/>
    </location>
</feature>
<proteinExistence type="predicted"/>
<dbReference type="Gene3D" id="3.90.320.10">
    <property type="match status" value="1"/>
</dbReference>
<keyword evidence="8" id="KW-0238">DNA-binding</keyword>
<evidence type="ECO:0000259" key="10">
    <source>
        <dbReference type="Pfam" id="PF13361"/>
    </source>
</evidence>
<evidence type="ECO:0000256" key="8">
    <source>
        <dbReference type="ARBA" id="ARBA00023125"/>
    </source>
</evidence>
<dbReference type="Pfam" id="PF13361">
    <property type="entry name" value="UvrD_C"/>
    <property type="match status" value="1"/>
</dbReference>
<evidence type="ECO:0000256" key="4">
    <source>
        <dbReference type="ARBA" id="ARBA00022801"/>
    </source>
</evidence>
<evidence type="ECO:0000256" key="5">
    <source>
        <dbReference type="ARBA" id="ARBA00022806"/>
    </source>
</evidence>